<evidence type="ECO:0000313" key="1">
    <source>
        <dbReference type="EMBL" id="SPC74311.1"/>
    </source>
</evidence>
<reference evidence="1" key="1">
    <citation type="submission" date="2018-02" db="EMBL/GenBank/DDBJ databases">
        <authorList>
            <person name="Cohen D.B."/>
            <person name="Kent A.D."/>
        </authorList>
    </citation>
    <scope>NUCLEOTIDE SEQUENCE</scope>
</reference>
<sequence length="67" mass="7385">MWWGRVQDLGFDFRIHRFGAPMLGNHCGGLGLRNGTKRTGGSKRVGFDFGNSASSPPCEKAQLFLFP</sequence>
<proteinExistence type="predicted"/>
<name>A0A2N9EHY8_FAGSY</name>
<dbReference type="AlphaFoldDB" id="A0A2N9EHY8"/>
<protein>
    <submittedName>
        <fullName evidence="1">Uncharacterized protein</fullName>
    </submittedName>
</protein>
<organism evidence="1">
    <name type="scientific">Fagus sylvatica</name>
    <name type="common">Beechnut</name>
    <dbReference type="NCBI Taxonomy" id="28930"/>
    <lineage>
        <taxon>Eukaryota</taxon>
        <taxon>Viridiplantae</taxon>
        <taxon>Streptophyta</taxon>
        <taxon>Embryophyta</taxon>
        <taxon>Tracheophyta</taxon>
        <taxon>Spermatophyta</taxon>
        <taxon>Magnoliopsida</taxon>
        <taxon>eudicotyledons</taxon>
        <taxon>Gunneridae</taxon>
        <taxon>Pentapetalae</taxon>
        <taxon>rosids</taxon>
        <taxon>fabids</taxon>
        <taxon>Fagales</taxon>
        <taxon>Fagaceae</taxon>
        <taxon>Fagus</taxon>
    </lineage>
</organism>
<accession>A0A2N9EHY8</accession>
<dbReference type="EMBL" id="OIVN01000102">
    <property type="protein sequence ID" value="SPC74311.1"/>
    <property type="molecule type" value="Genomic_DNA"/>
</dbReference>
<gene>
    <name evidence="1" type="ORF">FSB_LOCUS2193</name>
</gene>